<feature type="domain" description="GtrA/DPMS transmembrane" evidence="9">
    <location>
        <begin position="10"/>
        <end position="122"/>
    </location>
</feature>
<evidence type="ECO:0000259" key="10">
    <source>
        <dbReference type="Pfam" id="PF13231"/>
    </source>
</evidence>
<keyword evidence="6 8" id="KW-1133">Transmembrane helix</keyword>
<sequence>MPADGAVRLALAGLVGMLVDFVAFQALFFLGAGLDGAQLSGFCLASLCNHALITRWAFPETAERPRPHRIERETLFLLVCLLSLALRGGVLAGLAGLPAQRVIMSAIGATAIATFLGSACFVIPPANPPGSSAARWRLAAIGAVGFSVVLRLLFLGRVELMPQEAYYWDYARHLDIGYLDHPPMVAWLIWIGTSLFGNNEFGVRIAAWLCWGATAFFSFRLTRNLCGGPAAFVSLLLVAALPFYFATGLVMTPDAPLTACWAGTLYFLERALLGGERRAWWGVGLCIGLGLLSKYTIALLAPAALLFMLLEPRARVWFRRPEPYLAAALALVLFSPVILWNMEHGLASFAFQSTRRIEGAVRFSLPELLLGIVGLLTPTGLVAALTAPWLHARGVRPAGPDQGSGRDKGPARPGEPRRFIIIFTLVPLSVFAAFSLFHMTRLNWTGPLWLAVLPAVAAGIVSTDEHASAWQRRIQRAWAPTLSICLVLYGLGLNVLVAGLPGLGAVASLPKVPVAWDEFGRQAADIARDVRETTGQEPLLIGLDAYNIASELAFYGHDDAAPRGNSVGRSVVGQPSLMYGFWYRPDTLAGRPAVLFAFTRHQIENPLLAGFFSDSGEVRRQDVVKNGRVEGHFFYRVGYTLPRSAAQVATP</sequence>
<evidence type="ECO:0000256" key="1">
    <source>
        <dbReference type="ARBA" id="ARBA00004651"/>
    </source>
</evidence>
<evidence type="ECO:0008006" key="13">
    <source>
        <dbReference type="Google" id="ProtNLM"/>
    </source>
</evidence>
<feature type="transmembrane region" description="Helical" evidence="8">
    <location>
        <begin position="279"/>
        <end position="310"/>
    </location>
</feature>
<feature type="transmembrane region" description="Helical" evidence="8">
    <location>
        <begin position="419"/>
        <end position="438"/>
    </location>
</feature>
<reference evidence="11" key="2">
    <citation type="submission" date="2023-01" db="EMBL/GenBank/DDBJ databases">
        <authorList>
            <person name="Sun Q."/>
            <person name="Evtushenko L."/>
        </authorList>
    </citation>
    <scope>NUCLEOTIDE SEQUENCE</scope>
    <source>
        <strain evidence="11">VKM B-2484</strain>
    </source>
</reference>
<feature type="transmembrane region" description="Helical" evidence="8">
    <location>
        <begin position="75"/>
        <end position="97"/>
    </location>
</feature>
<comment type="subcellular location">
    <subcellularLocation>
        <location evidence="1">Cell membrane</location>
        <topology evidence="1">Multi-pass membrane protein</topology>
    </subcellularLocation>
</comment>
<keyword evidence="4" id="KW-0808">Transferase</keyword>
<evidence type="ECO:0000256" key="2">
    <source>
        <dbReference type="ARBA" id="ARBA00022475"/>
    </source>
</evidence>
<dbReference type="PANTHER" id="PTHR33908:SF11">
    <property type="entry name" value="MEMBRANE PROTEIN"/>
    <property type="match status" value="1"/>
</dbReference>
<evidence type="ECO:0000313" key="11">
    <source>
        <dbReference type="EMBL" id="GLK74190.1"/>
    </source>
</evidence>
<dbReference type="Proteomes" id="UP001143370">
    <property type="component" value="Unassembled WGS sequence"/>
</dbReference>
<dbReference type="Pfam" id="PF13231">
    <property type="entry name" value="PMT_2"/>
    <property type="match status" value="1"/>
</dbReference>
<keyword evidence="12" id="KW-1185">Reference proteome</keyword>
<gene>
    <name evidence="11" type="ORF">GCM10017643_43080</name>
</gene>
<evidence type="ECO:0000256" key="6">
    <source>
        <dbReference type="ARBA" id="ARBA00022989"/>
    </source>
</evidence>
<dbReference type="EMBL" id="BSFJ01000035">
    <property type="protein sequence ID" value="GLK74190.1"/>
    <property type="molecule type" value="Genomic_DNA"/>
</dbReference>
<keyword evidence="5 8" id="KW-0812">Transmembrane</keyword>
<dbReference type="GO" id="GO:0016763">
    <property type="term" value="F:pentosyltransferase activity"/>
    <property type="evidence" value="ECO:0007669"/>
    <property type="project" value="TreeGrafter"/>
</dbReference>
<keyword evidence="3" id="KW-0328">Glycosyltransferase</keyword>
<evidence type="ECO:0000256" key="7">
    <source>
        <dbReference type="ARBA" id="ARBA00023136"/>
    </source>
</evidence>
<dbReference type="InterPro" id="IPR038731">
    <property type="entry name" value="RgtA/B/C-like"/>
</dbReference>
<dbReference type="Pfam" id="PF04138">
    <property type="entry name" value="GtrA_DPMS_TM"/>
    <property type="match status" value="1"/>
</dbReference>
<evidence type="ECO:0000256" key="5">
    <source>
        <dbReference type="ARBA" id="ARBA00022692"/>
    </source>
</evidence>
<keyword evidence="2" id="KW-1003">Cell membrane</keyword>
<feature type="transmembrane region" description="Helical" evidence="8">
    <location>
        <begin position="136"/>
        <end position="154"/>
    </location>
</feature>
<evidence type="ECO:0000256" key="8">
    <source>
        <dbReference type="SAM" id="Phobius"/>
    </source>
</evidence>
<feature type="transmembrane region" description="Helical" evidence="8">
    <location>
        <begin position="103"/>
        <end position="124"/>
    </location>
</feature>
<proteinExistence type="predicted"/>
<protein>
    <recommendedName>
        <fullName evidence="13">Dolichol-phosphate mannosyltransferase</fullName>
    </recommendedName>
</protein>
<dbReference type="InterPro" id="IPR050297">
    <property type="entry name" value="LipidA_mod_glycosyltrf_83"/>
</dbReference>
<name>A0A9W6JAY0_9HYPH</name>
<feature type="transmembrane region" description="Helical" evidence="8">
    <location>
        <begin position="444"/>
        <end position="461"/>
    </location>
</feature>
<keyword evidence="7 8" id="KW-0472">Membrane</keyword>
<feature type="transmembrane region" description="Helical" evidence="8">
    <location>
        <begin position="7"/>
        <end position="30"/>
    </location>
</feature>
<evidence type="ECO:0000313" key="12">
    <source>
        <dbReference type="Proteomes" id="UP001143370"/>
    </source>
</evidence>
<dbReference type="GO" id="GO:0005886">
    <property type="term" value="C:plasma membrane"/>
    <property type="evidence" value="ECO:0007669"/>
    <property type="project" value="UniProtKB-SubCell"/>
</dbReference>
<feature type="transmembrane region" description="Helical" evidence="8">
    <location>
        <begin position="482"/>
        <end position="503"/>
    </location>
</feature>
<dbReference type="GO" id="GO:0009103">
    <property type="term" value="P:lipopolysaccharide biosynthetic process"/>
    <property type="evidence" value="ECO:0007669"/>
    <property type="project" value="UniProtKB-ARBA"/>
</dbReference>
<feature type="transmembrane region" description="Helical" evidence="8">
    <location>
        <begin position="322"/>
        <end position="342"/>
    </location>
</feature>
<comment type="caution">
    <text evidence="11">The sequence shown here is derived from an EMBL/GenBank/DDBJ whole genome shotgun (WGS) entry which is preliminary data.</text>
</comment>
<dbReference type="InterPro" id="IPR007267">
    <property type="entry name" value="GtrA_DPMS_TM"/>
</dbReference>
<evidence type="ECO:0000256" key="3">
    <source>
        <dbReference type="ARBA" id="ARBA00022676"/>
    </source>
</evidence>
<reference evidence="11" key="1">
    <citation type="journal article" date="2014" name="Int. J. Syst. Evol. Microbiol.">
        <title>Complete genome sequence of Corynebacterium casei LMG S-19264T (=DSM 44701T), isolated from a smear-ripened cheese.</title>
        <authorList>
            <consortium name="US DOE Joint Genome Institute (JGI-PGF)"/>
            <person name="Walter F."/>
            <person name="Albersmeier A."/>
            <person name="Kalinowski J."/>
            <person name="Ruckert C."/>
        </authorList>
    </citation>
    <scope>NUCLEOTIDE SEQUENCE</scope>
    <source>
        <strain evidence="11">VKM B-2484</strain>
    </source>
</reference>
<evidence type="ECO:0000256" key="4">
    <source>
        <dbReference type="ARBA" id="ARBA00022679"/>
    </source>
</evidence>
<dbReference type="PANTHER" id="PTHR33908">
    <property type="entry name" value="MANNOSYLTRANSFERASE YKCB-RELATED"/>
    <property type="match status" value="1"/>
</dbReference>
<organism evidence="11 12">
    <name type="scientific">Ancylobacter dichloromethanicus</name>
    <dbReference type="NCBI Taxonomy" id="518825"/>
    <lineage>
        <taxon>Bacteria</taxon>
        <taxon>Pseudomonadati</taxon>
        <taxon>Pseudomonadota</taxon>
        <taxon>Alphaproteobacteria</taxon>
        <taxon>Hyphomicrobiales</taxon>
        <taxon>Xanthobacteraceae</taxon>
        <taxon>Ancylobacter</taxon>
    </lineage>
</organism>
<dbReference type="AlphaFoldDB" id="A0A9W6JAY0"/>
<feature type="domain" description="Glycosyltransferase RgtA/B/C/D-like" evidence="10">
    <location>
        <begin position="180"/>
        <end position="340"/>
    </location>
</feature>
<feature type="transmembrane region" description="Helical" evidence="8">
    <location>
        <begin position="231"/>
        <end position="251"/>
    </location>
</feature>
<evidence type="ECO:0000259" key="9">
    <source>
        <dbReference type="Pfam" id="PF04138"/>
    </source>
</evidence>
<accession>A0A9W6JAY0</accession>
<feature type="transmembrane region" description="Helical" evidence="8">
    <location>
        <begin position="368"/>
        <end position="390"/>
    </location>
</feature>